<dbReference type="InterPro" id="IPR052674">
    <property type="entry name" value="SelWTH-like"/>
</dbReference>
<dbReference type="GO" id="GO:0005794">
    <property type="term" value="C:Golgi apparatus"/>
    <property type="evidence" value="ECO:0007669"/>
    <property type="project" value="TreeGrafter"/>
</dbReference>
<name>A0A0D3IUE2_EMIH1</name>
<dbReference type="Proteomes" id="UP000013827">
    <property type="component" value="Unassembled WGS sequence"/>
</dbReference>
<evidence type="ECO:0008006" key="3">
    <source>
        <dbReference type="Google" id="ProtNLM"/>
    </source>
</evidence>
<dbReference type="EnsemblProtists" id="EOD14877">
    <property type="protein sequence ID" value="EOD14877"/>
    <property type="gene ID" value="EMIHUDRAFT_197490"/>
</dbReference>
<keyword evidence="2" id="KW-1185">Reference proteome</keyword>
<dbReference type="GeneID" id="17261010"/>
<protein>
    <recommendedName>
        <fullName evidence="3">Selenoprotein W</fullName>
    </recommendedName>
</protein>
<reference evidence="2" key="1">
    <citation type="journal article" date="2013" name="Nature">
        <title>Pan genome of the phytoplankton Emiliania underpins its global distribution.</title>
        <authorList>
            <person name="Read B.A."/>
            <person name="Kegel J."/>
            <person name="Klute M.J."/>
            <person name="Kuo A."/>
            <person name="Lefebvre S.C."/>
            <person name="Maumus F."/>
            <person name="Mayer C."/>
            <person name="Miller J."/>
            <person name="Monier A."/>
            <person name="Salamov A."/>
            <person name="Young J."/>
            <person name="Aguilar M."/>
            <person name="Claverie J.M."/>
            <person name="Frickenhaus S."/>
            <person name="Gonzalez K."/>
            <person name="Herman E.K."/>
            <person name="Lin Y.C."/>
            <person name="Napier J."/>
            <person name="Ogata H."/>
            <person name="Sarno A.F."/>
            <person name="Shmutz J."/>
            <person name="Schroeder D."/>
            <person name="de Vargas C."/>
            <person name="Verret F."/>
            <person name="von Dassow P."/>
            <person name="Valentin K."/>
            <person name="Van de Peer Y."/>
            <person name="Wheeler G."/>
            <person name="Dacks J.B."/>
            <person name="Delwiche C.F."/>
            <person name="Dyhrman S.T."/>
            <person name="Glockner G."/>
            <person name="John U."/>
            <person name="Richards T."/>
            <person name="Worden A.Z."/>
            <person name="Zhang X."/>
            <person name="Grigoriev I.V."/>
            <person name="Allen A.E."/>
            <person name="Bidle K."/>
            <person name="Borodovsky M."/>
            <person name="Bowler C."/>
            <person name="Brownlee C."/>
            <person name="Cock J.M."/>
            <person name="Elias M."/>
            <person name="Gladyshev V.N."/>
            <person name="Groth M."/>
            <person name="Guda C."/>
            <person name="Hadaegh A."/>
            <person name="Iglesias-Rodriguez M.D."/>
            <person name="Jenkins J."/>
            <person name="Jones B.M."/>
            <person name="Lawson T."/>
            <person name="Leese F."/>
            <person name="Lindquist E."/>
            <person name="Lobanov A."/>
            <person name="Lomsadze A."/>
            <person name="Malik S.B."/>
            <person name="Marsh M.E."/>
            <person name="Mackinder L."/>
            <person name="Mock T."/>
            <person name="Mueller-Roeber B."/>
            <person name="Pagarete A."/>
            <person name="Parker M."/>
            <person name="Probert I."/>
            <person name="Quesneville H."/>
            <person name="Raines C."/>
            <person name="Rensing S.A."/>
            <person name="Riano-Pachon D.M."/>
            <person name="Richier S."/>
            <person name="Rokitta S."/>
            <person name="Shiraiwa Y."/>
            <person name="Soanes D.M."/>
            <person name="van der Giezen M."/>
            <person name="Wahlund T.M."/>
            <person name="Williams B."/>
            <person name="Wilson W."/>
            <person name="Wolfe G."/>
            <person name="Wurch L.L."/>
        </authorList>
    </citation>
    <scope>NUCLEOTIDE SEQUENCE</scope>
</reference>
<dbReference type="PANTHER" id="PTHR33638:SF1">
    <property type="entry name" value="SELENOPROTEIN H"/>
    <property type="match status" value="1"/>
</dbReference>
<dbReference type="AlphaFoldDB" id="A0A0D3IUE2"/>
<dbReference type="KEGG" id="ehx:EMIHUDRAFT_197490"/>
<evidence type="ECO:0000313" key="2">
    <source>
        <dbReference type="Proteomes" id="UP000013827"/>
    </source>
</evidence>
<proteinExistence type="predicted"/>
<dbReference type="PaxDb" id="2903-EOD14877"/>
<dbReference type="HOGENOM" id="CLU_2445407_0_0_1"/>
<dbReference type="PANTHER" id="PTHR33638">
    <property type="entry name" value="SELENOPROTEIN H"/>
    <property type="match status" value="1"/>
</dbReference>
<evidence type="ECO:0000313" key="1">
    <source>
        <dbReference type="EnsemblProtists" id="EOD14877"/>
    </source>
</evidence>
<dbReference type="RefSeq" id="XP_005767306.1">
    <property type="nucleotide sequence ID" value="XM_005767249.1"/>
</dbReference>
<sequence>MVQCSKSHNTGHGLARTGTNTGAAKVDALVKAAVPGACVTINAEKPRKGCFEVKANGTTVVSLTDMPRPFTKLKALDMDEVAADVVKALK</sequence>
<reference evidence="1" key="2">
    <citation type="submission" date="2024-10" db="UniProtKB">
        <authorList>
            <consortium name="EnsemblProtists"/>
        </authorList>
    </citation>
    <scope>IDENTIFICATION</scope>
</reference>
<organism evidence="1 2">
    <name type="scientific">Emiliania huxleyi (strain CCMP1516)</name>
    <dbReference type="NCBI Taxonomy" id="280463"/>
    <lineage>
        <taxon>Eukaryota</taxon>
        <taxon>Haptista</taxon>
        <taxon>Haptophyta</taxon>
        <taxon>Prymnesiophyceae</taxon>
        <taxon>Isochrysidales</taxon>
        <taxon>Noelaerhabdaceae</taxon>
        <taxon>Emiliania</taxon>
    </lineage>
</organism>
<accession>A0A0D3IUE2</accession>